<evidence type="ECO:0000313" key="6">
    <source>
        <dbReference type="EMBL" id="GGC96161.1"/>
    </source>
</evidence>
<name>A0A916UZZ9_9BURK</name>
<dbReference type="GO" id="GO:0043565">
    <property type="term" value="F:sequence-specific DNA binding"/>
    <property type="evidence" value="ECO:0007669"/>
    <property type="project" value="TreeGrafter"/>
</dbReference>
<organism evidence="6 7">
    <name type="scientific">Undibacterium terreum</name>
    <dbReference type="NCBI Taxonomy" id="1224302"/>
    <lineage>
        <taxon>Bacteria</taxon>
        <taxon>Pseudomonadati</taxon>
        <taxon>Pseudomonadota</taxon>
        <taxon>Betaproteobacteria</taxon>
        <taxon>Burkholderiales</taxon>
        <taxon>Oxalobacteraceae</taxon>
        <taxon>Undibacterium</taxon>
    </lineage>
</organism>
<sequence>MDRLDELVVFLAILETASLSGAGRKLRRSPPAVTRTLAALEERVGTRLVERTTRRLAATEAGLRLAELARRVLADYEDAVREDADAPLRGKLRVTAPQVFGRRHVAPVVLSFMDKYPSMQVELMLGDRNLDLIEEGLDLAVRIGRLADAGIVARKVGEVKRLLVASPDYIAKRGAPQTPDDLAAHDTIHNTGVPAPPEWRFRHAGSDHTVRVTPRLTVNDVDAMLFAVRSGRGLGRPLSYQAADDIAKGTLVRLMPDWENDAVPVSLVVSSARHMAPKLRAFMDHAVECLSKLEVLQPLPK</sequence>
<evidence type="ECO:0000259" key="5">
    <source>
        <dbReference type="PROSITE" id="PS50931"/>
    </source>
</evidence>
<dbReference type="InterPro" id="IPR058163">
    <property type="entry name" value="LysR-type_TF_proteobact-type"/>
</dbReference>
<dbReference type="InterPro" id="IPR005119">
    <property type="entry name" value="LysR_subst-bd"/>
</dbReference>
<proteinExistence type="inferred from homology"/>
<keyword evidence="7" id="KW-1185">Reference proteome</keyword>
<dbReference type="GO" id="GO:0006351">
    <property type="term" value="P:DNA-templated transcription"/>
    <property type="evidence" value="ECO:0007669"/>
    <property type="project" value="TreeGrafter"/>
</dbReference>
<accession>A0A916UZZ9</accession>
<comment type="similarity">
    <text evidence="1">Belongs to the LysR transcriptional regulatory family.</text>
</comment>
<dbReference type="RefSeq" id="WP_188568808.1">
    <property type="nucleotide sequence ID" value="NZ_BMED01000006.1"/>
</dbReference>
<dbReference type="Proteomes" id="UP000637423">
    <property type="component" value="Unassembled WGS sequence"/>
</dbReference>
<dbReference type="PANTHER" id="PTHR30537:SF5">
    <property type="entry name" value="HTH-TYPE TRANSCRIPTIONAL ACTIVATOR TTDR-RELATED"/>
    <property type="match status" value="1"/>
</dbReference>
<reference evidence="6" key="1">
    <citation type="journal article" date="2014" name="Int. J. Syst. Evol. Microbiol.">
        <title>Complete genome sequence of Corynebacterium casei LMG S-19264T (=DSM 44701T), isolated from a smear-ripened cheese.</title>
        <authorList>
            <consortium name="US DOE Joint Genome Institute (JGI-PGF)"/>
            <person name="Walter F."/>
            <person name="Albersmeier A."/>
            <person name="Kalinowski J."/>
            <person name="Ruckert C."/>
        </authorList>
    </citation>
    <scope>NUCLEOTIDE SEQUENCE</scope>
    <source>
        <strain evidence="6">CGMCC 1.10998</strain>
    </source>
</reference>
<dbReference type="InterPro" id="IPR000847">
    <property type="entry name" value="LysR_HTH_N"/>
</dbReference>
<feature type="domain" description="HTH lysR-type" evidence="5">
    <location>
        <begin position="1"/>
        <end position="59"/>
    </location>
</feature>
<keyword evidence="4" id="KW-0804">Transcription</keyword>
<evidence type="ECO:0000313" key="7">
    <source>
        <dbReference type="Proteomes" id="UP000637423"/>
    </source>
</evidence>
<dbReference type="EMBL" id="BMED01000006">
    <property type="protein sequence ID" value="GGC96161.1"/>
    <property type="molecule type" value="Genomic_DNA"/>
</dbReference>
<dbReference type="Pfam" id="PF03466">
    <property type="entry name" value="LysR_substrate"/>
    <property type="match status" value="1"/>
</dbReference>
<dbReference type="InterPro" id="IPR036390">
    <property type="entry name" value="WH_DNA-bd_sf"/>
</dbReference>
<evidence type="ECO:0000256" key="4">
    <source>
        <dbReference type="ARBA" id="ARBA00023163"/>
    </source>
</evidence>
<keyword evidence="2" id="KW-0805">Transcription regulation</keyword>
<evidence type="ECO:0000256" key="2">
    <source>
        <dbReference type="ARBA" id="ARBA00023015"/>
    </source>
</evidence>
<dbReference type="GO" id="GO:0003700">
    <property type="term" value="F:DNA-binding transcription factor activity"/>
    <property type="evidence" value="ECO:0007669"/>
    <property type="project" value="InterPro"/>
</dbReference>
<dbReference type="PANTHER" id="PTHR30537">
    <property type="entry name" value="HTH-TYPE TRANSCRIPTIONAL REGULATOR"/>
    <property type="match status" value="1"/>
</dbReference>
<keyword evidence="3" id="KW-0238">DNA-binding</keyword>
<protein>
    <submittedName>
        <fullName evidence="6">Transcriptional regulator</fullName>
    </submittedName>
</protein>
<dbReference type="AlphaFoldDB" id="A0A916UZZ9"/>
<dbReference type="PROSITE" id="PS50931">
    <property type="entry name" value="HTH_LYSR"/>
    <property type="match status" value="1"/>
</dbReference>
<dbReference type="CDD" id="cd08471">
    <property type="entry name" value="PBP2_CrgA_like_2"/>
    <property type="match status" value="1"/>
</dbReference>
<evidence type="ECO:0000256" key="3">
    <source>
        <dbReference type="ARBA" id="ARBA00023125"/>
    </source>
</evidence>
<dbReference type="SUPFAM" id="SSF53850">
    <property type="entry name" value="Periplasmic binding protein-like II"/>
    <property type="match status" value="1"/>
</dbReference>
<evidence type="ECO:0000256" key="1">
    <source>
        <dbReference type="ARBA" id="ARBA00009437"/>
    </source>
</evidence>
<dbReference type="InterPro" id="IPR036388">
    <property type="entry name" value="WH-like_DNA-bd_sf"/>
</dbReference>
<dbReference type="Gene3D" id="1.10.10.10">
    <property type="entry name" value="Winged helix-like DNA-binding domain superfamily/Winged helix DNA-binding domain"/>
    <property type="match status" value="1"/>
</dbReference>
<dbReference type="Pfam" id="PF00126">
    <property type="entry name" value="HTH_1"/>
    <property type="match status" value="1"/>
</dbReference>
<reference evidence="6" key="2">
    <citation type="submission" date="2020-09" db="EMBL/GenBank/DDBJ databases">
        <authorList>
            <person name="Sun Q."/>
            <person name="Zhou Y."/>
        </authorList>
    </citation>
    <scope>NUCLEOTIDE SEQUENCE</scope>
    <source>
        <strain evidence="6">CGMCC 1.10998</strain>
    </source>
</reference>
<comment type="caution">
    <text evidence="6">The sequence shown here is derived from an EMBL/GenBank/DDBJ whole genome shotgun (WGS) entry which is preliminary data.</text>
</comment>
<gene>
    <name evidence="6" type="ORF">GCM10011396_49460</name>
</gene>
<dbReference type="SUPFAM" id="SSF46785">
    <property type="entry name" value="Winged helix' DNA-binding domain"/>
    <property type="match status" value="1"/>
</dbReference>
<dbReference type="Gene3D" id="3.40.190.290">
    <property type="match status" value="1"/>
</dbReference>